<feature type="domain" description="Peptidase M16 C-terminal" evidence="2">
    <location>
        <begin position="1"/>
        <end position="169"/>
    </location>
</feature>
<dbReference type="PANTHER" id="PTHR11851">
    <property type="entry name" value="METALLOPROTEASE"/>
    <property type="match status" value="1"/>
</dbReference>
<dbReference type="InterPro" id="IPR011249">
    <property type="entry name" value="Metalloenz_LuxS/M16"/>
</dbReference>
<dbReference type="SUPFAM" id="SSF63411">
    <property type="entry name" value="LuxS/MPP-like metallohydrolase"/>
    <property type="match status" value="4"/>
</dbReference>
<reference evidence="3 4" key="1">
    <citation type="submission" date="2018-03" db="EMBL/GenBank/DDBJ databases">
        <title>The ancient ancestry and fast evolution of plastids.</title>
        <authorList>
            <person name="Moore K.R."/>
            <person name="Magnabosco C."/>
            <person name="Momper L."/>
            <person name="Gold D.A."/>
            <person name="Bosak T."/>
            <person name="Fournier G.P."/>
        </authorList>
    </citation>
    <scope>NUCLEOTIDE SEQUENCE [LARGE SCALE GENOMIC DNA]</scope>
    <source>
        <strain evidence="3 4">CCALA 037</strain>
    </source>
</reference>
<dbReference type="EMBL" id="PVWO01000473">
    <property type="protein sequence ID" value="PSB46719.1"/>
    <property type="molecule type" value="Genomic_DNA"/>
</dbReference>
<dbReference type="OrthoDB" id="9811314at2"/>
<proteinExistence type="predicted"/>
<evidence type="ECO:0000313" key="4">
    <source>
        <dbReference type="Proteomes" id="UP000238937"/>
    </source>
</evidence>
<name>A0A2T1FP86_9CYAN</name>
<dbReference type="Pfam" id="PF05193">
    <property type="entry name" value="Peptidase_M16_C"/>
    <property type="match status" value="2"/>
</dbReference>
<feature type="domain" description="Peptidase M16 N-terminal" evidence="1">
    <location>
        <begin position="298"/>
        <end position="417"/>
    </location>
</feature>
<feature type="non-terminal residue" evidence="3">
    <location>
        <position position="1"/>
    </location>
</feature>
<dbReference type="Proteomes" id="UP000238937">
    <property type="component" value="Unassembled WGS sequence"/>
</dbReference>
<accession>A0A2T1FP86</accession>
<gene>
    <name evidence="3" type="ORF">C7B77_24650</name>
</gene>
<dbReference type="GO" id="GO:0046872">
    <property type="term" value="F:metal ion binding"/>
    <property type="evidence" value="ECO:0007669"/>
    <property type="project" value="InterPro"/>
</dbReference>
<evidence type="ECO:0000313" key="3">
    <source>
        <dbReference type="EMBL" id="PSB46719.1"/>
    </source>
</evidence>
<dbReference type="Pfam" id="PF00675">
    <property type="entry name" value="Peptidase_M16"/>
    <property type="match status" value="1"/>
</dbReference>
<keyword evidence="4" id="KW-1185">Reference proteome</keyword>
<dbReference type="AlphaFoldDB" id="A0A2T1FP86"/>
<evidence type="ECO:0000259" key="1">
    <source>
        <dbReference type="Pfam" id="PF00675"/>
    </source>
</evidence>
<evidence type="ECO:0000259" key="2">
    <source>
        <dbReference type="Pfam" id="PF05193"/>
    </source>
</evidence>
<dbReference type="InterPro" id="IPR050361">
    <property type="entry name" value="MPP/UQCRC_Complex"/>
</dbReference>
<organism evidence="3 4">
    <name type="scientific">Chamaesiphon polymorphus CCALA 037</name>
    <dbReference type="NCBI Taxonomy" id="2107692"/>
    <lineage>
        <taxon>Bacteria</taxon>
        <taxon>Bacillati</taxon>
        <taxon>Cyanobacteriota</taxon>
        <taxon>Cyanophyceae</taxon>
        <taxon>Gomontiellales</taxon>
        <taxon>Chamaesiphonaceae</taxon>
        <taxon>Chamaesiphon</taxon>
    </lineage>
</organism>
<dbReference type="InterPro" id="IPR011765">
    <property type="entry name" value="Pept_M16_N"/>
</dbReference>
<dbReference type="InterPro" id="IPR007863">
    <property type="entry name" value="Peptidase_M16_C"/>
</dbReference>
<sequence>SYYDSYYAPNNATLIVVGDFDTAKLMAKVDATFGKVPRREIKVAKSTSTNIKPTRRLTLKEPGSTQLSNQVYPLPDANHPDVPAIDVMNYVLTEGRSSRMYQSIVETGIAAGLNGGAINLAAGGWYEISSVVEVGKSLPKVEAAIEKEIELLQTKGAKASEIERGKAQLKAAYLLSNRDINSQARQLGNDQTTTGDYQFTDKYLAGVERVTLADVQRVAKKYLQPNLKTIGFFEPTQITAQAAPAATGGKTAGTIETGAPLDASELAKYLPPLDADTASQTQTLPQEVKLKNGLRVFLLPDSSTPTVTLTGSIQAGTEYDSANKAGLASLTAANIMSGTKTQTALEIAKTLENRGAGLAFGASREGVGLGGNALSSDLPILLQTLADVVQNANFPQQQFELSRRRALTGLKLELDNPNSVARRKFQQTIYPKDHPFTIFPTAETLSALTTADLQTFYRQHYLPSNTILAIVGDFKVAEVKSLLEATLGKWSTTAESVKLKYPTPELPDKQVLVSPSLPGKTQAITLLGNKAIDRQDPRYYSALVLNQILGGDTLSSRLGTEIRDRQGLTYGIYSSFAAGKRQGTFIISMQTAPEDASKATQSTIALLKDLQTKGVTTAEVDSAKGSITSNYTVELASPDEIAGATLGNAIYGLNPNEISEFPKKIQAVTLEQVNQVAKELIQPDRLVVVTAGPPQK</sequence>
<feature type="domain" description="Peptidase M16 C-terminal" evidence="2">
    <location>
        <begin position="448"/>
        <end position="624"/>
    </location>
</feature>
<dbReference type="Gene3D" id="3.30.830.10">
    <property type="entry name" value="Metalloenzyme, LuxS/M16 peptidase-like"/>
    <property type="match status" value="4"/>
</dbReference>
<comment type="caution">
    <text evidence="3">The sequence shown here is derived from an EMBL/GenBank/DDBJ whole genome shotgun (WGS) entry which is preliminary data.</text>
</comment>
<dbReference type="RefSeq" id="WP_106311160.1">
    <property type="nucleotide sequence ID" value="NZ_PVWO01000473.1"/>
</dbReference>
<protein>
    <submittedName>
        <fullName evidence="3">Peptidase M16</fullName>
    </submittedName>
</protein>
<dbReference type="PANTHER" id="PTHR11851:SF224">
    <property type="entry name" value="PROCESSING PROTEASE"/>
    <property type="match status" value="1"/>
</dbReference>